<evidence type="ECO:0000256" key="1">
    <source>
        <dbReference type="ARBA" id="ARBA00004167"/>
    </source>
</evidence>
<dbReference type="EMBL" id="JAUEDM010000004">
    <property type="protein sequence ID" value="KAK3318818.1"/>
    <property type="molecule type" value="Genomic_DNA"/>
</dbReference>
<dbReference type="AlphaFoldDB" id="A0AAE0I591"/>
<dbReference type="GO" id="GO:0016020">
    <property type="term" value="C:membrane"/>
    <property type="evidence" value="ECO:0007669"/>
    <property type="project" value="UniProtKB-SubCell"/>
</dbReference>
<feature type="transmembrane region" description="Helical" evidence="8">
    <location>
        <begin position="41"/>
        <end position="64"/>
    </location>
</feature>
<sequence>MSESTRFKDDFESKDDFSDQVLEDELQHPRTAGLNSRRKDIALLLSVIGNVMLSFAFVILLLSWKDASQSVATHSPTHNPLVPPGVDEEVIMPVTYGWEYYADAVAKMDQVDRNWDAINPDVGVVSASRADYLQWGVLPGKDDPSDPTKGIQGLRGYHSLHCIKVVRHTMVQLAAGEKNLDIRYGHAMHCLGSLLQDIICYADDSMPLRAEGTGSDGHGKYQYVRKCRNWAAMSRWAGQRTTCMHTSDNGILDLEHQDVENCTRTDGVLIPSYQPG</sequence>
<dbReference type="PANTHER" id="PTHR33365:SF6">
    <property type="entry name" value="OXIDASE USTYA"/>
    <property type="match status" value="1"/>
</dbReference>
<evidence type="ECO:0000256" key="4">
    <source>
        <dbReference type="ARBA" id="ARBA00023026"/>
    </source>
</evidence>
<keyword evidence="10" id="KW-1185">Reference proteome</keyword>
<name>A0AAE0I591_9PEZI</name>
<keyword evidence="6" id="KW-0325">Glycoprotein</keyword>
<evidence type="ECO:0000256" key="7">
    <source>
        <dbReference type="ARBA" id="ARBA00035112"/>
    </source>
</evidence>
<accession>A0AAE0I591</accession>
<comment type="subcellular location">
    <subcellularLocation>
        <location evidence="1">Membrane</location>
        <topology evidence="1">Single-pass membrane protein</topology>
    </subcellularLocation>
</comment>
<proteinExistence type="inferred from homology"/>
<gene>
    <name evidence="9" type="ORF">B0H66DRAFT_591480</name>
</gene>
<evidence type="ECO:0000256" key="6">
    <source>
        <dbReference type="ARBA" id="ARBA00023180"/>
    </source>
</evidence>
<evidence type="ECO:0000256" key="8">
    <source>
        <dbReference type="SAM" id="Phobius"/>
    </source>
</evidence>
<dbReference type="PANTHER" id="PTHR33365">
    <property type="entry name" value="YALI0B05434P"/>
    <property type="match status" value="1"/>
</dbReference>
<comment type="caution">
    <text evidence="9">The sequence shown here is derived from an EMBL/GenBank/DDBJ whole genome shotgun (WGS) entry which is preliminary data.</text>
</comment>
<dbReference type="GO" id="GO:0043386">
    <property type="term" value="P:mycotoxin biosynthetic process"/>
    <property type="evidence" value="ECO:0007669"/>
    <property type="project" value="InterPro"/>
</dbReference>
<evidence type="ECO:0000313" key="9">
    <source>
        <dbReference type="EMBL" id="KAK3318818.1"/>
    </source>
</evidence>
<comment type="similarity">
    <text evidence="7">Belongs to the ustYa family.</text>
</comment>
<keyword evidence="2 8" id="KW-0812">Transmembrane</keyword>
<evidence type="ECO:0000256" key="5">
    <source>
        <dbReference type="ARBA" id="ARBA00023136"/>
    </source>
</evidence>
<reference evidence="9" key="2">
    <citation type="submission" date="2023-06" db="EMBL/GenBank/DDBJ databases">
        <authorList>
            <consortium name="Lawrence Berkeley National Laboratory"/>
            <person name="Haridas S."/>
            <person name="Hensen N."/>
            <person name="Bonometti L."/>
            <person name="Westerberg I."/>
            <person name="Brannstrom I.O."/>
            <person name="Guillou S."/>
            <person name="Cros-Aarteil S."/>
            <person name="Calhoun S."/>
            <person name="Kuo A."/>
            <person name="Mondo S."/>
            <person name="Pangilinan J."/>
            <person name="Riley R."/>
            <person name="Labutti K."/>
            <person name="Andreopoulos B."/>
            <person name="Lipzen A."/>
            <person name="Chen C."/>
            <person name="Yanf M."/>
            <person name="Daum C."/>
            <person name="Ng V."/>
            <person name="Clum A."/>
            <person name="Steindorff A."/>
            <person name="Ohm R."/>
            <person name="Martin F."/>
            <person name="Silar P."/>
            <person name="Natvig D."/>
            <person name="Lalanne C."/>
            <person name="Gautier V."/>
            <person name="Ament-Velasquez S.L."/>
            <person name="Kruys A."/>
            <person name="Hutchinson M.I."/>
            <person name="Powell A.J."/>
            <person name="Barry K."/>
            <person name="Miller A.N."/>
            <person name="Grigoriev I.V."/>
            <person name="Debuchy R."/>
            <person name="Gladieux P."/>
            <person name="Thoren M.H."/>
            <person name="Johannesson H."/>
        </authorList>
    </citation>
    <scope>NUCLEOTIDE SEQUENCE</scope>
    <source>
        <strain evidence="9">CBS 118394</strain>
    </source>
</reference>
<keyword evidence="3 8" id="KW-1133">Transmembrane helix</keyword>
<protein>
    <recommendedName>
        <fullName evidence="11">Tat pathway signal sequence</fullName>
    </recommendedName>
</protein>
<dbReference type="Proteomes" id="UP001283341">
    <property type="component" value="Unassembled WGS sequence"/>
</dbReference>
<keyword evidence="5 8" id="KW-0472">Membrane</keyword>
<reference evidence="9" key="1">
    <citation type="journal article" date="2023" name="Mol. Phylogenet. Evol.">
        <title>Genome-scale phylogeny and comparative genomics of the fungal order Sordariales.</title>
        <authorList>
            <person name="Hensen N."/>
            <person name="Bonometti L."/>
            <person name="Westerberg I."/>
            <person name="Brannstrom I.O."/>
            <person name="Guillou S."/>
            <person name="Cros-Aarteil S."/>
            <person name="Calhoun S."/>
            <person name="Haridas S."/>
            <person name="Kuo A."/>
            <person name="Mondo S."/>
            <person name="Pangilinan J."/>
            <person name="Riley R."/>
            <person name="LaButti K."/>
            <person name="Andreopoulos B."/>
            <person name="Lipzen A."/>
            <person name="Chen C."/>
            <person name="Yan M."/>
            <person name="Daum C."/>
            <person name="Ng V."/>
            <person name="Clum A."/>
            <person name="Steindorff A."/>
            <person name="Ohm R.A."/>
            <person name="Martin F."/>
            <person name="Silar P."/>
            <person name="Natvig D.O."/>
            <person name="Lalanne C."/>
            <person name="Gautier V."/>
            <person name="Ament-Velasquez S.L."/>
            <person name="Kruys A."/>
            <person name="Hutchinson M.I."/>
            <person name="Powell A.J."/>
            <person name="Barry K."/>
            <person name="Miller A.N."/>
            <person name="Grigoriev I.V."/>
            <person name="Debuchy R."/>
            <person name="Gladieux P."/>
            <person name="Hiltunen Thoren M."/>
            <person name="Johannesson H."/>
        </authorList>
    </citation>
    <scope>NUCLEOTIDE SEQUENCE</scope>
    <source>
        <strain evidence="9">CBS 118394</strain>
    </source>
</reference>
<evidence type="ECO:0000256" key="3">
    <source>
        <dbReference type="ARBA" id="ARBA00022989"/>
    </source>
</evidence>
<keyword evidence="4" id="KW-0843">Virulence</keyword>
<evidence type="ECO:0008006" key="11">
    <source>
        <dbReference type="Google" id="ProtNLM"/>
    </source>
</evidence>
<evidence type="ECO:0000313" key="10">
    <source>
        <dbReference type="Proteomes" id="UP001283341"/>
    </source>
</evidence>
<dbReference type="Pfam" id="PF11807">
    <property type="entry name" value="UstYa"/>
    <property type="match status" value="1"/>
</dbReference>
<organism evidence="9 10">
    <name type="scientific">Apodospora peruviana</name>
    <dbReference type="NCBI Taxonomy" id="516989"/>
    <lineage>
        <taxon>Eukaryota</taxon>
        <taxon>Fungi</taxon>
        <taxon>Dikarya</taxon>
        <taxon>Ascomycota</taxon>
        <taxon>Pezizomycotina</taxon>
        <taxon>Sordariomycetes</taxon>
        <taxon>Sordariomycetidae</taxon>
        <taxon>Sordariales</taxon>
        <taxon>Lasiosphaeriaceae</taxon>
        <taxon>Apodospora</taxon>
    </lineage>
</organism>
<evidence type="ECO:0000256" key="2">
    <source>
        <dbReference type="ARBA" id="ARBA00022692"/>
    </source>
</evidence>
<dbReference type="InterPro" id="IPR021765">
    <property type="entry name" value="UstYa-like"/>
</dbReference>